<gene>
    <name evidence="1" type="ORF">IE4872_CH02955</name>
</gene>
<evidence type="ECO:0000313" key="1">
    <source>
        <dbReference type="EMBL" id="APO68557.1"/>
    </source>
</evidence>
<dbReference type="AlphaFoldDB" id="A0A1L5NKZ4"/>
<proteinExistence type="predicted"/>
<dbReference type="EMBL" id="CP017101">
    <property type="protein sequence ID" value="APO68557.1"/>
    <property type="molecule type" value="Genomic_DNA"/>
</dbReference>
<sequence>MPGAVHMLRTDEIAEAIRRISYVDAMAAAERLRDPDKPVTEEWRLLVMAGVALERGEKRPSIEWMYKMLRIEHEVSALNREASLPRSASLANFSAISAVVAGRSERRRMSSTIWRLFLPFKVR</sequence>
<evidence type="ECO:0000313" key="2">
    <source>
        <dbReference type="Proteomes" id="UP000184749"/>
    </source>
</evidence>
<name>A0A1L5NKZ4_9HYPH</name>
<reference evidence="1 2" key="1">
    <citation type="submission" date="2016-09" db="EMBL/GenBank/DDBJ databases">
        <title>The complete genome sequences of Rhizobium gallicum, symbiovars gallicum and phaseoli, symbionts associated to common bean (Phaseolus vulgaris).</title>
        <authorList>
            <person name="Bustos P."/>
            <person name="Santamaria R.I."/>
            <person name="Perez-Carrascal O.M."/>
            <person name="Juarez S."/>
            <person name="Lozano L."/>
            <person name="Martinez-Flores I."/>
            <person name="Martinez-Romero E."/>
            <person name="Cevallos M."/>
            <person name="Romero D."/>
            <person name="Davila G."/>
            <person name="Gonzalez V."/>
        </authorList>
    </citation>
    <scope>NUCLEOTIDE SEQUENCE [LARGE SCALE GENOMIC DNA]</scope>
    <source>
        <strain evidence="1 2">IE4872</strain>
    </source>
</reference>
<dbReference type="Proteomes" id="UP000184749">
    <property type="component" value="Chromosome"/>
</dbReference>
<accession>A0A1L5NKZ4</accession>
<organism evidence="1 2">
    <name type="scientific">Rhizobium gallicum</name>
    <dbReference type="NCBI Taxonomy" id="56730"/>
    <lineage>
        <taxon>Bacteria</taxon>
        <taxon>Pseudomonadati</taxon>
        <taxon>Pseudomonadota</taxon>
        <taxon>Alphaproteobacteria</taxon>
        <taxon>Hyphomicrobiales</taxon>
        <taxon>Rhizobiaceae</taxon>
        <taxon>Rhizobium/Agrobacterium group</taxon>
        <taxon>Rhizobium</taxon>
    </lineage>
</organism>
<protein>
    <submittedName>
        <fullName evidence="1">Uncharacterized protein</fullName>
    </submittedName>
</protein>